<protein>
    <submittedName>
        <fullName evidence="4">Short-chain dehydrogenase</fullName>
    </submittedName>
</protein>
<dbReference type="RefSeq" id="WP_074654492.1">
    <property type="nucleotide sequence ID" value="NZ_FNSD01000001.1"/>
</dbReference>
<name>A0A1H4PTH2_9BACT</name>
<evidence type="ECO:0000313" key="4">
    <source>
        <dbReference type="EMBL" id="SEC10767.1"/>
    </source>
</evidence>
<evidence type="ECO:0000313" key="5">
    <source>
        <dbReference type="Proteomes" id="UP000182409"/>
    </source>
</evidence>
<proteinExistence type="inferred from homology"/>
<reference evidence="4 5" key="1">
    <citation type="submission" date="2016-10" db="EMBL/GenBank/DDBJ databases">
        <authorList>
            <person name="de Groot N.N."/>
        </authorList>
    </citation>
    <scope>NUCLEOTIDE SEQUENCE [LARGE SCALE GENOMIC DNA]</scope>
    <source>
        <strain evidence="4 5">AB35.6</strain>
    </source>
</reference>
<evidence type="ECO:0000256" key="2">
    <source>
        <dbReference type="ARBA" id="ARBA00023002"/>
    </source>
</evidence>
<gene>
    <name evidence="4" type="ORF">SAMN05443244_2669</name>
</gene>
<organism evidence="4 5">
    <name type="scientific">Terriglobus roseus</name>
    <dbReference type="NCBI Taxonomy" id="392734"/>
    <lineage>
        <taxon>Bacteria</taxon>
        <taxon>Pseudomonadati</taxon>
        <taxon>Acidobacteriota</taxon>
        <taxon>Terriglobia</taxon>
        <taxon>Terriglobales</taxon>
        <taxon>Acidobacteriaceae</taxon>
        <taxon>Terriglobus</taxon>
    </lineage>
</organism>
<sequence>MANPLAFVTGASAGIGYNLAKVLAERGYDLIITAESQRLDEAEADFRALGANVFAVKADARKREEVDRVWNYVKETGRPLDIACINAGIGEGGLFATESSLDQELDIVQLNCASTVHFAKHVTRQMAARKAGRILFTASVASEMVAPREAVYAASKAFVLSLAKSLRYELKDEGVTVTALQPGPTDTDFFNRAHLGNTKVGTEGKKQSEPYDVAVDGIEALLAGEEHVYAHATALKIEGALMGIVPDAVQGAMHDKQAKPNERE</sequence>
<evidence type="ECO:0000256" key="1">
    <source>
        <dbReference type="ARBA" id="ARBA00006484"/>
    </source>
</evidence>
<dbReference type="PRINTS" id="PR00080">
    <property type="entry name" value="SDRFAMILY"/>
</dbReference>
<dbReference type="PROSITE" id="PS00061">
    <property type="entry name" value="ADH_SHORT"/>
    <property type="match status" value="1"/>
</dbReference>
<dbReference type="InterPro" id="IPR036291">
    <property type="entry name" value="NAD(P)-bd_dom_sf"/>
</dbReference>
<accession>A0A1H4PTH2</accession>
<dbReference type="PANTHER" id="PTHR43391:SF12">
    <property type="entry name" value="OXIDOREDUCTASE EPHD-RELATED"/>
    <property type="match status" value="1"/>
</dbReference>
<evidence type="ECO:0000256" key="3">
    <source>
        <dbReference type="RuleBase" id="RU000363"/>
    </source>
</evidence>
<dbReference type="Proteomes" id="UP000182409">
    <property type="component" value="Unassembled WGS sequence"/>
</dbReference>
<dbReference type="SUPFAM" id="SSF51735">
    <property type="entry name" value="NAD(P)-binding Rossmann-fold domains"/>
    <property type="match status" value="1"/>
</dbReference>
<dbReference type="AlphaFoldDB" id="A0A1H4PTH2"/>
<dbReference type="InterPro" id="IPR020904">
    <property type="entry name" value="Sc_DH/Rdtase_CS"/>
</dbReference>
<dbReference type="PRINTS" id="PR00081">
    <property type="entry name" value="GDHRDH"/>
</dbReference>
<dbReference type="InterPro" id="IPR002347">
    <property type="entry name" value="SDR_fam"/>
</dbReference>
<dbReference type="GO" id="GO:0016491">
    <property type="term" value="F:oxidoreductase activity"/>
    <property type="evidence" value="ECO:0007669"/>
    <property type="project" value="UniProtKB-KW"/>
</dbReference>
<dbReference type="Gene3D" id="3.40.50.720">
    <property type="entry name" value="NAD(P)-binding Rossmann-like Domain"/>
    <property type="match status" value="1"/>
</dbReference>
<comment type="similarity">
    <text evidence="1 3">Belongs to the short-chain dehydrogenases/reductases (SDR) family.</text>
</comment>
<dbReference type="PANTHER" id="PTHR43391">
    <property type="entry name" value="RETINOL DEHYDROGENASE-RELATED"/>
    <property type="match status" value="1"/>
</dbReference>
<dbReference type="CDD" id="cd05233">
    <property type="entry name" value="SDR_c"/>
    <property type="match status" value="1"/>
</dbReference>
<dbReference type="OrthoDB" id="9808814at2"/>
<dbReference type="EMBL" id="FNSD01000001">
    <property type="protein sequence ID" value="SEC10767.1"/>
    <property type="molecule type" value="Genomic_DNA"/>
</dbReference>
<dbReference type="Pfam" id="PF00106">
    <property type="entry name" value="adh_short"/>
    <property type="match status" value="1"/>
</dbReference>
<keyword evidence="2" id="KW-0560">Oxidoreductase</keyword>